<evidence type="ECO:0000313" key="3">
    <source>
        <dbReference type="Proteomes" id="UP000235786"/>
    </source>
</evidence>
<dbReference type="Gene3D" id="3.40.50.1820">
    <property type="entry name" value="alpha/beta hydrolase"/>
    <property type="match status" value="1"/>
</dbReference>
<name>A0A2J6RJK6_HYAVF</name>
<organism evidence="2 3">
    <name type="scientific">Hyaloscypha variabilis (strain UAMH 11265 / GT02V1 / F)</name>
    <name type="common">Meliniomyces variabilis</name>
    <dbReference type="NCBI Taxonomy" id="1149755"/>
    <lineage>
        <taxon>Eukaryota</taxon>
        <taxon>Fungi</taxon>
        <taxon>Dikarya</taxon>
        <taxon>Ascomycota</taxon>
        <taxon>Pezizomycotina</taxon>
        <taxon>Leotiomycetes</taxon>
        <taxon>Helotiales</taxon>
        <taxon>Hyaloscyphaceae</taxon>
        <taxon>Hyaloscypha</taxon>
        <taxon>Hyaloscypha variabilis</taxon>
    </lineage>
</organism>
<dbReference type="AlphaFoldDB" id="A0A2J6RJK6"/>
<dbReference type="SUPFAM" id="SSF53474">
    <property type="entry name" value="alpha/beta-Hydrolases"/>
    <property type="match status" value="1"/>
</dbReference>
<keyword evidence="3" id="KW-1185">Reference proteome</keyword>
<dbReference type="GO" id="GO:0016787">
    <property type="term" value="F:hydrolase activity"/>
    <property type="evidence" value="ECO:0007669"/>
    <property type="project" value="UniProtKB-KW"/>
</dbReference>
<protein>
    <submittedName>
        <fullName evidence="2">Alpha/beta-hydrolase</fullName>
    </submittedName>
</protein>
<dbReference type="OrthoDB" id="408373at2759"/>
<dbReference type="Proteomes" id="UP000235786">
    <property type="component" value="Unassembled WGS sequence"/>
</dbReference>
<reference evidence="2 3" key="1">
    <citation type="submission" date="2016-04" db="EMBL/GenBank/DDBJ databases">
        <title>A degradative enzymes factory behind the ericoid mycorrhizal symbiosis.</title>
        <authorList>
            <consortium name="DOE Joint Genome Institute"/>
            <person name="Martino E."/>
            <person name="Morin E."/>
            <person name="Grelet G."/>
            <person name="Kuo A."/>
            <person name="Kohler A."/>
            <person name="Daghino S."/>
            <person name="Barry K."/>
            <person name="Choi C."/>
            <person name="Cichocki N."/>
            <person name="Clum A."/>
            <person name="Copeland A."/>
            <person name="Hainaut M."/>
            <person name="Haridas S."/>
            <person name="Labutti K."/>
            <person name="Lindquist E."/>
            <person name="Lipzen A."/>
            <person name="Khouja H.-R."/>
            <person name="Murat C."/>
            <person name="Ohm R."/>
            <person name="Olson A."/>
            <person name="Spatafora J."/>
            <person name="Veneault-Fourrey C."/>
            <person name="Henrissat B."/>
            <person name="Grigoriev I."/>
            <person name="Martin F."/>
            <person name="Perotto S."/>
        </authorList>
    </citation>
    <scope>NUCLEOTIDE SEQUENCE [LARGE SCALE GENOMIC DNA]</scope>
    <source>
        <strain evidence="2 3">F</strain>
    </source>
</reference>
<gene>
    <name evidence="2" type="ORF">L207DRAFT_42583</name>
</gene>
<dbReference type="InterPro" id="IPR029058">
    <property type="entry name" value="AB_hydrolase_fold"/>
</dbReference>
<feature type="domain" description="AB hydrolase-1" evidence="1">
    <location>
        <begin position="4"/>
        <end position="83"/>
    </location>
</feature>
<dbReference type="InterPro" id="IPR000073">
    <property type="entry name" value="AB_hydrolase_1"/>
</dbReference>
<proteinExistence type="predicted"/>
<dbReference type="Pfam" id="PF00561">
    <property type="entry name" value="Abhydrolase_1"/>
    <property type="match status" value="1"/>
</dbReference>
<accession>A0A2J6RJK6</accession>
<keyword evidence="2" id="KW-0378">Hydrolase</keyword>
<evidence type="ECO:0000259" key="1">
    <source>
        <dbReference type="Pfam" id="PF00561"/>
    </source>
</evidence>
<sequence>MMKNYAARGHDCYAPDMPGFGASYDPPTDPTSTRYYVDIWMGFFRHLKLPKMHLIGRHSGSAHAMEMAAIYPDEIFTVALSGRALVSEEEQAASFKAIGAEWSKPKEDASHLMKVWNTLNGPLWDTLELNNHELIDALRAWKSRDQAYSVSFVQPKLKYLKSITIPILAMCPKDDVLWPCFHYCKELQPEARCEVTKGNFFENGKEVEGSISYYHMDFLEKLGA</sequence>
<evidence type="ECO:0000313" key="2">
    <source>
        <dbReference type="EMBL" id="PMD38690.1"/>
    </source>
</evidence>
<dbReference type="EMBL" id="KZ613947">
    <property type="protein sequence ID" value="PMD38690.1"/>
    <property type="molecule type" value="Genomic_DNA"/>
</dbReference>